<accession>A0ABV9NRI5</accession>
<evidence type="ECO:0000256" key="1">
    <source>
        <dbReference type="SAM" id="MobiDB-lite"/>
    </source>
</evidence>
<feature type="region of interest" description="Disordered" evidence="1">
    <location>
        <begin position="38"/>
        <end position="62"/>
    </location>
</feature>
<feature type="compositionally biased region" description="Polar residues" evidence="1">
    <location>
        <begin position="47"/>
        <end position="56"/>
    </location>
</feature>
<organism evidence="2 3">
    <name type="scientific">Coralloluteibacterium thermophilum</name>
    <dbReference type="NCBI Taxonomy" id="2707049"/>
    <lineage>
        <taxon>Bacteria</taxon>
        <taxon>Pseudomonadati</taxon>
        <taxon>Pseudomonadota</taxon>
        <taxon>Gammaproteobacteria</taxon>
        <taxon>Lysobacterales</taxon>
        <taxon>Lysobacteraceae</taxon>
        <taxon>Coralloluteibacterium</taxon>
    </lineage>
</organism>
<dbReference type="RefSeq" id="WP_377005557.1">
    <property type="nucleotide sequence ID" value="NZ_JBHSGG010000044.1"/>
</dbReference>
<sequence>MNKMPAGLLRALQTLYSDRPVTDLDRQEHKRLVARQIARDEAKRAGQSPQTELQLDTSREAA</sequence>
<proteinExistence type="predicted"/>
<keyword evidence="3" id="KW-1185">Reference proteome</keyword>
<comment type="caution">
    <text evidence="2">The sequence shown here is derived from an EMBL/GenBank/DDBJ whole genome shotgun (WGS) entry which is preliminary data.</text>
</comment>
<protein>
    <submittedName>
        <fullName evidence="2">Uncharacterized protein</fullName>
    </submittedName>
</protein>
<evidence type="ECO:0000313" key="2">
    <source>
        <dbReference type="EMBL" id="MFC4729508.1"/>
    </source>
</evidence>
<reference evidence="3" key="1">
    <citation type="journal article" date="2019" name="Int. J. Syst. Evol. Microbiol.">
        <title>The Global Catalogue of Microorganisms (GCM) 10K type strain sequencing project: providing services to taxonomists for standard genome sequencing and annotation.</title>
        <authorList>
            <consortium name="The Broad Institute Genomics Platform"/>
            <consortium name="The Broad Institute Genome Sequencing Center for Infectious Disease"/>
            <person name="Wu L."/>
            <person name="Ma J."/>
        </authorList>
    </citation>
    <scope>NUCLEOTIDE SEQUENCE [LARGE SCALE GENOMIC DNA]</scope>
    <source>
        <strain evidence="3">CGMCC 1.13574</strain>
    </source>
</reference>
<dbReference type="Proteomes" id="UP001595892">
    <property type="component" value="Unassembled WGS sequence"/>
</dbReference>
<gene>
    <name evidence="2" type="ORF">ACFO3Q_15165</name>
</gene>
<name>A0ABV9NRI5_9GAMM</name>
<dbReference type="EMBL" id="JBHSGG010000044">
    <property type="protein sequence ID" value="MFC4729508.1"/>
    <property type="molecule type" value="Genomic_DNA"/>
</dbReference>
<evidence type="ECO:0000313" key="3">
    <source>
        <dbReference type="Proteomes" id="UP001595892"/>
    </source>
</evidence>